<feature type="domain" description="GmrSD restriction endonucleases N-terminal" evidence="1">
    <location>
        <begin position="17"/>
        <end position="223"/>
    </location>
</feature>
<name>A0A0R2CHN9_9LACO</name>
<proteinExistence type="predicted"/>
<dbReference type="PATRIC" id="fig|1423745.4.peg.1174"/>
<comment type="caution">
    <text evidence="3">The sequence shown here is derived from an EMBL/GenBank/DDBJ whole genome shotgun (WGS) entry which is preliminary data.</text>
</comment>
<dbReference type="RefSeq" id="WP_009166656.1">
    <property type="nucleotide sequence ID" value="NZ_AYZI01000007.1"/>
</dbReference>
<dbReference type="InterPro" id="IPR011089">
    <property type="entry name" value="GmrSD_C"/>
</dbReference>
<gene>
    <name evidence="3" type="ORF">FC87_GL001109</name>
</gene>
<accession>A0A0R2CHN9</accession>
<evidence type="ECO:0000313" key="3">
    <source>
        <dbReference type="EMBL" id="KRM91181.1"/>
    </source>
</evidence>
<reference evidence="3 4" key="1">
    <citation type="journal article" date="2015" name="Genome Announc.">
        <title>Expanding the biotechnology potential of lactobacilli through comparative genomics of 213 strains and associated genera.</title>
        <authorList>
            <person name="Sun Z."/>
            <person name="Harris H.M."/>
            <person name="McCann A."/>
            <person name="Guo C."/>
            <person name="Argimon S."/>
            <person name="Zhang W."/>
            <person name="Yang X."/>
            <person name="Jeffery I.B."/>
            <person name="Cooney J.C."/>
            <person name="Kagawa T.F."/>
            <person name="Liu W."/>
            <person name="Song Y."/>
            <person name="Salvetti E."/>
            <person name="Wrobel A."/>
            <person name="Rasinkangas P."/>
            <person name="Parkhill J."/>
            <person name="Rea M.C."/>
            <person name="O'Sullivan O."/>
            <person name="Ritari J."/>
            <person name="Douillard F.P."/>
            <person name="Paul Ross R."/>
            <person name="Yang R."/>
            <person name="Briner A.E."/>
            <person name="Felis G.E."/>
            <person name="de Vos W.M."/>
            <person name="Barrangou R."/>
            <person name="Klaenhammer T.R."/>
            <person name="Caufield P.W."/>
            <person name="Cui Y."/>
            <person name="Zhang H."/>
            <person name="O'Toole P.W."/>
        </authorList>
    </citation>
    <scope>NUCLEOTIDE SEQUENCE [LARGE SCALE GENOMIC DNA]</scope>
    <source>
        <strain evidence="3 4">DSM 22689</strain>
    </source>
</reference>
<dbReference type="Proteomes" id="UP000051586">
    <property type="component" value="Unassembled WGS sequence"/>
</dbReference>
<evidence type="ECO:0000313" key="4">
    <source>
        <dbReference type="Proteomes" id="UP000051586"/>
    </source>
</evidence>
<dbReference type="PANTHER" id="PTHR35149">
    <property type="entry name" value="SLL5132 PROTEIN"/>
    <property type="match status" value="1"/>
</dbReference>
<dbReference type="PANTHER" id="PTHR35149:SF2">
    <property type="entry name" value="DUF262 DOMAIN-CONTAINING PROTEIN"/>
    <property type="match status" value="1"/>
</dbReference>
<evidence type="ECO:0000259" key="1">
    <source>
        <dbReference type="Pfam" id="PF03235"/>
    </source>
</evidence>
<dbReference type="Pfam" id="PF03235">
    <property type="entry name" value="GmrSD_N"/>
    <property type="match status" value="1"/>
</dbReference>
<dbReference type="STRING" id="1423745.GCA_001311215_00901"/>
<feature type="domain" description="GmrSD restriction endonucleases C-terminal" evidence="2">
    <location>
        <begin position="406"/>
        <end position="536"/>
    </location>
</feature>
<evidence type="ECO:0008006" key="5">
    <source>
        <dbReference type="Google" id="ProtNLM"/>
    </source>
</evidence>
<dbReference type="Pfam" id="PF07510">
    <property type="entry name" value="GmrSD_C"/>
    <property type="match status" value="1"/>
</dbReference>
<dbReference type="InterPro" id="IPR004919">
    <property type="entry name" value="GmrSD_N"/>
</dbReference>
<dbReference type="AlphaFoldDB" id="A0A0R2CHN9"/>
<sequence length="666" mass="77539">MQSKSKPIDAGSINVLDFLKNDNVILEIPVFQRHYEWSTDQCETLFADLEQIVDSQKEHFFGTIVYVSYREINVKETKQMIDGQQRLTTLMLLICALRNSDKQLSDQCDQYLLNSRLSDNERVKLKSVERDRMAFMSIVQERSAEIQSESNSKLVANYRLFCHRVSQSTFSARTLLDALRQLIIVNIELTLGPDSENPEVVFESLNSTGLSLSATDLIRNYLLMQVGPDEQRNLYQNYWVKLEQLFAGADFTEFIWRYLIMSMHASHPIKKSDVYHGYQQFFIAQHWNPQQALTDLLRFAYYYVHFQQSQTDNPEINHSLEIINRMKSKVVYPYLLMLQDQVVKNRLSKADWIKIVQTLTNYLFRLKICQLSTAGLNSIISNLCVLPAATTGFYQRELTLLRNRFVSDRDFTETLKTTDIYRESDLAKLTLELLEQHRSKETIDFTDAQIEHVMPQTLSNDWRLAVVNVDSFHDRYVNTLGNLTLTKYNQEMSNAPFDKKRAVYQKSNIMITRNIPSDYDIWNATSIAKRTAQLTQELLEIFPFPTFAVKNNGVQSGTYRIDTAINVTGKKPVNIMIQGKNYRISSWQEFLFTFMNYLVTNKPSKYQIARNDVALKRQFFTNLRKPKKLVNGDELERNLSANHIKAFVTKVAEIADLSNQIFYTIR</sequence>
<protein>
    <recommendedName>
        <fullName evidence="5">DUF262 domain-containing protein</fullName>
    </recommendedName>
</protein>
<organism evidence="3 4">
    <name type="scientific">Fructilactobacillus florum DSM 22689 = JCM 16035</name>
    <dbReference type="NCBI Taxonomy" id="1423745"/>
    <lineage>
        <taxon>Bacteria</taxon>
        <taxon>Bacillati</taxon>
        <taxon>Bacillota</taxon>
        <taxon>Bacilli</taxon>
        <taxon>Lactobacillales</taxon>
        <taxon>Lactobacillaceae</taxon>
        <taxon>Fructilactobacillus</taxon>
    </lineage>
</organism>
<evidence type="ECO:0000259" key="2">
    <source>
        <dbReference type="Pfam" id="PF07510"/>
    </source>
</evidence>
<dbReference type="EMBL" id="AYZI01000007">
    <property type="protein sequence ID" value="KRM91181.1"/>
    <property type="molecule type" value="Genomic_DNA"/>
</dbReference>